<proteinExistence type="predicted"/>
<feature type="region of interest" description="Disordered" evidence="1">
    <location>
        <begin position="21"/>
        <end position="40"/>
    </location>
</feature>
<evidence type="ECO:0000256" key="1">
    <source>
        <dbReference type="SAM" id="MobiDB-lite"/>
    </source>
</evidence>
<name>A0A2P5EQL3_TREOI</name>
<evidence type="ECO:0000313" key="3">
    <source>
        <dbReference type="Proteomes" id="UP000237000"/>
    </source>
</evidence>
<protein>
    <submittedName>
        <fullName evidence="2">Uncharacterized protein</fullName>
    </submittedName>
</protein>
<accession>A0A2P5EQL3</accession>
<dbReference type="InParanoid" id="A0A2P5EQL3"/>
<dbReference type="Proteomes" id="UP000237000">
    <property type="component" value="Unassembled WGS sequence"/>
</dbReference>
<comment type="caution">
    <text evidence="2">The sequence shown here is derived from an EMBL/GenBank/DDBJ whole genome shotgun (WGS) entry which is preliminary data.</text>
</comment>
<dbReference type="OrthoDB" id="10293014at2759"/>
<gene>
    <name evidence="2" type="ORF">TorRG33x02_163890</name>
</gene>
<reference evidence="3" key="1">
    <citation type="submission" date="2016-06" db="EMBL/GenBank/DDBJ databases">
        <title>Parallel loss of symbiosis genes in relatives of nitrogen-fixing non-legume Parasponia.</title>
        <authorList>
            <person name="Van Velzen R."/>
            <person name="Holmer R."/>
            <person name="Bu F."/>
            <person name="Rutten L."/>
            <person name="Van Zeijl A."/>
            <person name="Liu W."/>
            <person name="Santuari L."/>
            <person name="Cao Q."/>
            <person name="Sharma T."/>
            <person name="Shen D."/>
            <person name="Roswanjaya Y."/>
            <person name="Wardhani T."/>
            <person name="Kalhor M.S."/>
            <person name="Jansen J."/>
            <person name="Van den Hoogen J."/>
            <person name="Gungor B."/>
            <person name="Hartog M."/>
            <person name="Hontelez J."/>
            <person name="Verver J."/>
            <person name="Yang W.-C."/>
            <person name="Schijlen E."/>
            <person name="Repin R."/>
            <person name="Schilthuizen M."/>
            <person name="Schranz E."/>
            <person name="Heidstra R."/>
            <person name="Miyata K."/>
            <person name="Fedorova E."/>
            <person name="Kohlen W."/>
            <person name="Bisseling T."/>
            <person name="Smit S."/>
            <person name="Geurts R."/>
        </authorList>
    </citation>
    <scope>NUCLEOTIDE SEQUENCE [LARGE SCALE GENOMIC DNA]</scope>
    <source>
        <strain evidence="3">cv. RG33-2</strain>
    </source>
</reference>
<keyword evidence="3" id="KW-1185">Reference proteome</keyword>
<evidence type="ECO:0000313" key="2">
    <source>
        <dbReference type="EMBL" id="PON87844.1"/>
    </source>
</evidence>
<dbReference type="AlphaFoldDB" id="A0A2P5EQL3"/>
<sequence length="126" mass="14814">MPLPHSPVKLSRVNWLNRRRRSEKRPAVGTNHHHHPPSRAQIQRVAPILEQLLLILDVTGARAGEERRMIVHGALLVGSERYHLVLRVLRKRWRWQYWKISAQNLFVEMRVWLRPVISEGKDDSGT</sequence>
<organism evidence="2 3">
    <name type="scientific">Trema orientale</name>
    <name type="common">Charcoal tree</name>
    <name type="synonym">Celtis orientalis</name>
    <dbReference type="NCBI Taxonomy" id="63057"/>
    <lineage>
        <taxon>Eukaryota</taxon>
        <taxon>Viridiplantae</taxon>
        <taxon>Streptophyta</taxon>
        <taxon>Embryophyta</taxon>
        <taxon>Tracheophyta</taxon>
        <taxon>Spermatophyta</taxon>
        <taxon>Magnoliopsida</taxon>
        <taxon>eudicotyledons</taxon>
        <taxon>Gunneridae</taxon>
        <taxon>Pentapetalae</taxon>
        <taxon>rosids</taxon>
        <taxon>fabids</taxon>
        <taxon>Rosales</taxon>
        <taxon>Cannabaceae</taxon>
        <taxon>Trema</taxon>
    </lineage>
</organism>
<dbReference type="EMBL" id="JXTC01000112">
    <property type="protein sequence ID" value="PON87844.1"/>
    <property type="molecule type" value="Genomic_DNA"/>
</dbReference>